<dbReference type="AlphaFoldDB" id="G5QZB7"/>
<evidence type="ECO:0000313" key="1">
    <source>
        <dbReference type="EMBL" id="EHC89597.1"/>
    </source>
</evidence>
<gene>
    <name evidence="1" type="ORF">LTSESEN_2263</name>
</gene>
<organism evidence="1 2">
    <name type="scientific">Salmonella enterica subsp. enterica serovar Senftenberg str. A4-543</name>
    <dbReference type="NCBI Taxonomy" id="913082"/>
    <lineage>
        <taxon>Bacteria</taxon>
        <taxon>Pseudomonadati</taxon>
        <taxon>Pseudomonadota</taxon>
        <taxon>Gammaproteobacteria</taxon>
        <taxon>Enterobacterales</taxon>
        <taxon>Enterobacteriaceae</taxon>
        <taxon>Salmonella</taxon>
    </lineage>
</organism>
<dbReference type="Proteomes" id="UP000005065">
    <property type="component" value="Unassembled WGS sequence"/>
</dbReference>
<dbReference type="EMBL" id="AFCU01000735">
    <property type="protein sequence ID" value="EHC89597.1"/>
    <property type="molecule type" value="Genomic_DNA"/>
</dbReference>
<reference evidence="1 2" key="1">
    <citation type="journal article" date="2011" name="BMC Genomics">
        <title>Genome sequencing reveals diversification of virulence factor content and possible host adaptation in distinct subpopulations of Salmonella enterica.</title>
        <authorList>
            <person name="den Bakker H.C."/>
            <person name="Moreno Switt A.I."/>
            <person name="Govoni G."/>
            <person name="Cummings C.A."/>
            <person name="Ranieri M.L."/>
            <person name="Degoricija L."/>
            <person name="Hoelzer K."/>
            <person name="Rodriguez-Rivera L.D."/>
            <person name="Brown S."/>
            <person name="Bolchacova E."/>
            <person name="Furtado M.R."/>
            <person name="Wiedmann M."/>
        </authorList>
    </citation>
    <scope>NUCLEOTIDE SEQUENCE [LARGE SCALE GENOMIC DNA]</scope>
    <source>
        <strain evidence="1 2">A4-543</strain>
    </source>
</reference>
<comment type="caution">
    <text evidence="1">The sequence shown here is derived from an EMBL/GenBank/DDBJ whole genome shotgun (WGS) entry which is preliminary data.</text>
</comment>
<proteinExistence type="predicted"/>
<name>G5QZB7_SALSE</name>
<protein>
    <submittedName>
        <fullName evidence="1">Uncharacterized protein</fullName>
    </submittedName>
</protein>
<accession>G5QZB7</accession>
<sequence length="30" mass="3110">MAAQLNSGLKKLSGSLLSVAQPENDLQPAQ</sequence>
<feature type="non-terminal residue" evidence="1">
    <location>
        <position position="30"/>
    </location>
</feature>
<evidence type="ECO:0000313" key="2">
    <source>
        <dbReference type="Proteomes" id="UP000005065"/>
    </source>
</evidence>